<sequence length="409" mass="46549">MKYRVPHFLPVSASILLLGGCFGILTFTTFSKNTESYEELLGRISQFEESRELQAEQGRLGVKKEIWVNEGKHRLQVALEADRADIKYANSLQGKEIIEQFFWVTATLLEDSTVDGASTNRALKSARAEEAEYHYTSQTLEAANIEIEDFSPVIFSFLSSDHLSYRQGIMILSGHVKMRFPDGMVLNCGYAQFDEKSRHAHFFEAVTVSKNLDGSRLIADQMVLVMEEVPRGGGSIAQEVLSLEATGNVVLSKDQQWSLTADAARYDKMGNLVELSVKEDPDAYLFFADSRGKIHARHAVFDLHSQECLLMGDVKMVHREGPLEQYALADRVKMIKGEKEIRFFSDQGKRVLFYDKINRLQMSAPEISVLKDSQKNKNTVTGKGKVRFHFKDEEYDRLRQYFLIEKVNE</sequence>
<evidence type="ECO:0008006" key="2">
    <source>
        <dbReference type="Google" id="ProtNLM"/>
    </source>
</evidence>
<accession>F8LB37</accession>
<protein>
    <recommendedName>
        <fullName evidence="2">Organic solvent tolerance-like N-terminal domain-containing protein</fullName>
    </recommendedName>
</protein>
<proteinExistence type="predicted"/>
<dbReference type="AlphaFoldDB" id="F8LB37"/>
<dbReference type="PROSITE" id="PS51257">
    <property type="entry name" value="PROKAR_LIPOPROTEIN"/>
    <property type="match status" value="1"/>
</dbReference>
<evidence type="ECO:0000313" key="1">
    <source>
        <dbReference type="EMBL" id="CCB90701.1"/>
    </source>
</evidence>
<organism evidence="1">
    <name type="scientific">Waddlia chondrophila 2032/99</name>
    <dbReference type="NCBI Taxonomy" id="765953"/>
    <lineage>
        <taxon>Bacteria</taxon>
        <taxon>Pseudomonadati</taxon>
        <taxon>Chlamydiota</taxon>
        <taxon>Chlamydiia</taxon>
        <taxon>Parachlamydiales</taxon>
        <taxon>Waddliaceae</taxon>
        <taxon>Waddlia</taxon>
    </lineage>
</organism>
<reference evidence="1" key="1">
    <citation type="submission" date="2011-05" db="EMBL/GenBank/DDBJ databases">
        <title>Unity in variety -- the pan-genome of the Chlamydiae.</title>
        <authorList>
            <person name="Collingro A."/>
            <person name="Tischler P."/>
            <person name="Weinmaier T."/>
            <person name="Penz T."/>
            <person name="Heinz E."/>
            <person name="Brunham R.C."/>
            <person name="Read T.D."/>
            <person name="Bavoil P.M."/>
            <person name="Sachse K."/>
            <person name="Kahane S."/>
            <person name="Friedman M.G."/>
            <person name="Rattei T."/>
            <person name="Myers G.S.A."/>
            <person name="Horn M."/>
        </authorList>
    </citation>
    <scope>NUCLEOTIDE SEQUENCE</scope>
    <source>
        <strain evidence="1">2032/99</strain>
    </source>
</reference>
<name>F8LB37_9BACT</name>
<gene>
    <name evidence="1" type="ORF">WCH_CF14050</name>
</gene>
<dbReference type="EMBL" id="FR872635">
    <property type="protein sequence ID" value="CCB90701.1"/>
    <property type="molecule type" value="Genomic_DNA"/>
</dbReference>